<dbReference type="InterPro" id="IPR003738">
    <property type="entry name" value="SRAP"/>
</dbReference>
<dbReference type="Proteomes" id="UP000198462">
    <property type="component" value="Unassembled WGS sequence"/>
</dbReference>
<dbReference type="Gene3D" id="3.90.1680.10">
    <property type="entry name" value="SOS response associated peptidase-like"/>
    <property type="match status" value="1"/>
</dbReference>
<dbReference type="GO" id="GO:0006508">
    <property type="term" value="P:proteolysis"/>
    <property type="evidence" value="ECO:0007669"/>
    <property type="project" value="UniProtKB-KW"/>
</dbReference>
<dbReference type="AlphaFoldDB" id="A0A219B7D5"/>
<keyword evidence="4 8" id="KW-0378">Hydrolase</keyword>
<dbReference type="GO" id="GO:0003697">
    <property type="term" value="F:single-stranded DNA binding"/>
    <property type="evidence" value="ECO:0007669"/>
    <property type="project" value="InterPro"/>
</dbReference>
<evidence type="ECO:0000256" key="7">
    <source>
        <dbReference type="ARBA" id="ARBA00023239"/>
    </source>
</evidence>
<keyword evidence="7" id="KW-0456">Lyase</keyword>
<evidence type="ECO:0000313" key="10">
    <source>
        <dbReference type="Proteomes" id="UP000198462"/>
    </source>
</evidence>
<keyword evidence="10" id="KW-1185">Reference proteome</keyword>
<evidence type="ECO:0000256" key="6">
    <source>
        <dbReference type="ARBA" id="ARBA00023125"/>
    </source>
</evidence>
<dbReference type="GO" id="GO:0106300">
    <property type="term" value="P:protein-DNA covalent cross-linking repair"/>
    <property type="evidence" value="ECO:0007669"/>
    <property type="project" value="InterPro"/>
</dbReference>
<evidence type="ECO:0000256" key="2">
    <source>
        <dbReference type="ARBA" id="ARBA00022670"/>
    </source>
</evidence>
<evidence type="ECO:0000256" key="8">
    <source>
        <dbReference type="RuleBase" id="RU364100"/>
    </source>
</evidence>
<organism evidence="9 10">
    <name type="scientific">Pacificimonas flava</name>
    <dbReference type="NCBI Taxonomy" id="1234595"/>
    <lineage>
        <taxon>Bacteria</taxon>
        <taxon>Pseudomonadati</taxon>
        <taxon>Pseudomonadota</taxon>
        <taxon>Alphaproteobacteria</taxon>
        <taxon>Sphingomonadales</taxon>
        <taxon>Sphingosinicellaceae</taxon>
        <taxon>Pacificimonas</taxon>
    </lineage>
</organism>
<dbReference type="EMBL" id="NFZT01000001">
    <property type="protein sequence ID" value="OWV34275.1"/>
    <property type="molecule type" value="Genomic_DNA"/>
</dbReference>
<keyword evidence="6" id="KW-0238">DNA-binding</keyword>
<evidence type="ECO:0000256" key="1">
    <source>
        <dbReference type="ARBA" id="ARBA00008136"/>
    </source>
</evidence>
<keyword evidence="5" id="KW-0190">Covalent protein-DNA linkage</keyword>
<evidence type="ECO:0000256" key="5">
    <source>
        <dbReference type="ARBA" id="ARBA00023124"/>
    </source>
</evidence>
<dbReference type="OrthoDB" id="9782620at2"/>
<protein>
    <recommendedName>
        <fullName evidence="8">Abasic site processing protein</fullName>
        <ecNumber evidence="8">3.4.-.-</ecNumber>
    </recommendedName>
</protein>
<name>A0A219B7D5_9SPHN</name>
<comment type="caution">
    <text evidence="9">The sequence shown here is derived from an EMBL/GenBank/DDBJ whole genome shotgun (WGS) entry which is preliminary data.</text>
</comment>
<dbReference type="PANTHER" id="PTHR13604">
    <property type="entry name" value="DC12-RELATED"/>
    <property type="match status" value="1"/>
</dbReference>
<dbReference type="GO" id="GO:0008233">
    <property type="term" value="F:peptidase activity"/>
    <property type="evidence" value="ECO:0007669"/>
    <property type="project" value="UniProtKB-KW"/>
</dbReference>
<reference evidence="10" key="1">
    <citation type="submission" date="2017-05" db="EMBL/GenBank/DDBJ databases">
        <authorList>
            <person name="Lin X."/>
        </authorList>
    </citation>
    <scope>NUCLEOTIDE SEQUENCE [LARGE SCALE GENOMIC DNA]</scope>
    <source>
        <strain evidence="10">JLT2012</strain>
    </source>
</reference>
<dbReference type="Pfam" id="PF02586">
    <property type="entry name" value="SRAP"/>
    <property type="match status" value="1"/>
</dbReference>
<dbReference type="EC" id="3.4.-.-" evidence="8"/>
<evidence type="ECO:0000256" key="3">
    <source>
        <dbReference type="ARBA" id="ARBA00022763"/>
    </source>
</evidence>
<dbReference type="RefSeq" id="WP_088712976.1">
    <property type="nucleotide sequence ID" value="NZ_NFZT01000001.1"/>
</dbReference>
<keyword evidence="2 8" id="KW-0645">Protease</keyword>
<dbReference type="SUPFAM" id="SSF143081">
    <property type="entry name" value="BB1717-like"/>
    <property type="match status" value="1"/>
</dbReference>
<accession>A0A219B7D5</accession>
<keyword evidence="3" id="KW-0227">DNA damage</keyword>
<proteinExistence type="inferred from homology"/>
<comment type="similarity">
    <text evidence="1 8">Belongs to the SOS response-associated peptidase family.</text>
</comment>
<dbReference type="PANTHER" id="PTHR13604:SF0">
    <property type="entry name" value="ABASIC SITE PROCESSING PROTEIN HMCES"/>
    <property type="match status" value="1"/>
</dbReference>
<evidence type="ECO:0000313" key="9">
    <source>
        <dbReference type="EMBL" id="OWV34275.1"/>
    </source>
</evidence>
<gene>
    <name evidence="9" type="ORF">B5C34_12955</name>
</gene>
<dbReference type="InterPro" id="IPR036590">
    <property type="entry name" value="SRAP-like"/>
</dbReference>
<evidence type="ECO:0000256" key="4">
    <source>
        <dbReference type="ARBA" id="ARBA00022801"/>
    </source>
</evidence>
<dbReference type="GO" id="GO:0016829">
    <property type="term" value="F:lyase activity"/>
    <property type="evidence" value="ECO:0007669"/>
    <property type="project" value="UniProtKB-KW"/>
</dbReference>
<sequence length="199" mass="22158">MCNLYKMRATLEELTRLFGVERNTAGNLEPRDEIFPGQDAPVIATGKGAQRSLGTMRWGFPPPPGKATRPVTNVRNLDSPFWRSALERPARRCLVPVTSFCEWTGETGKKRKVWFSVSDLPVFAFAGIWRPVEGEPPHYAFLTSAPNETVGRVHPKAMPVLLTPDDAALWLEADWSEARTLARPFPDARMVVDDEAAPA</sequence>